<evidence type="ECO:0000313" key="3">
    <source>
        <dbReference type="Proteomes" id="UP000565262"/>
    </source>
</evidence>
<gene>
    <name evidence="2" type="ORF">H4O21_15295</name>
</gene>
<name>A0A839ISP4_9GAMM</name>
<dbReference type="RefSeq" id="WP_182809745.1">
    <property type="nucleotide sequence ID" value="NZ_JACJFM010000021.1"/>
</dbReference>
<keyword evidence="3" id="KW-1185">Reference proteome</keyword>
<comment type="caution">
    <text evidence="2">The sequence shown here is derived from an EMBL/GenBank/DDBJ whole genome shotgun (WGS) entry which is preliminary data.</text>
</comment>
<keyword evidence="1" id="KW-0812">Transmembrane</keyword>
<protein>
    <submittedName>
        <fullName evidence="2">Uncharacterized protein</fullName>
    </submittedName>
</protein>
<feature type="transmembrane region" description="Helical" evidence="1">
    <location>
        <begin position="6"/>
        <end position="22"/>
    </location>
</feature>
<organism evidence="2 3">
    <name type="scientific">Oceanospirillum sediminis</name>
    <dbReference type="NCBI Taxonomy" id="2760088"/>
    <lineage>
        <taxon>Bacteria</taxon>
        <taxon>Pseudomonadati</taxon>
        <taxon>Pseudomonadota</taxon>
        <taxon>Gammaproteobacteria</taxon>
        <taxon>Oceanospirillales</taxon>
        <taxon>Oceanospirillaceae</taxon>
        <taxon>Oceanospirillum</taxon>
    </lineage>
</organism>
<proteinExistence type="predicted"/>
<keyword evidence="1" id="KW-0472">Membrane</keyword>
<dbReference type="AlphaFoldDB" id="A0A839ISP4"/>
<accession>A0A839ISP4</accession>
<sequence length="91" mass="11175">MGFIIFRLIIFLALVWAGIRLLRTYKQKKLEFEERHEKENSLKKKPQQMVQCRFCNIHLPEKDAVRHEKLWFCCHEHRSHFLDQGPDKPEW</sequence>
<dbReference type="EMBL" id="JACJFM010000021">
    <property type="protein sequence ID" value="MBB1487971.1"/>
    <property type="molecule type" value="Genomic_DNA"/>
</dbReference>
<dbReference type="InterPro" id="IPR049708">
    <property type="entry name" value="PP0621-like"/>
</dbReference>
<keyword evidence="1" id="KW-1133">Transmembrane helix</keyword>
<dbReference type="NCBIfam" id="NF041023">
    <property type="entry name" value="PP0621_fam"/>
    <property type="match status" value="1"/>
</dbReference>
<dbReference type="Proteomes" id="UP000565262">
    <property type="component" value="Unassembled WGS sequence"/>
</dbReference>
<evidence type="ECO:0000313" key="2">
    <source>
        <dbReference type="EMBL" id="MBB1487971.1"/>
    </source>
</evidence>
<evidence type="ECO:0000256" key="1">
    <source>
        <dbReference type="SAM" id="Phobius"/>
    </source>
</evidence>
<reference evidence="2 3" key="1">
    <citation type="submission" date="2020-08" db="EMBL/GenBank/DDBJ databases">
        <title>Oceanospirillum sp. nov. isolated from marine sediment.</title>
        <authorList>
            <person name="Ji X."/>
        </authorList>
    </citation>
    <scope>NUCLEOTIDE SEQUENCE [LARGE SCALE GENOMIC DNA]</scope>
    <source>
        <strain evidence="2 3">D5</strain>
    </source>
</reference>